<proteinExistence type="predicted"/>
<comment type="caution">
    <text evidence="1">The sequence shown here is derived from an EMBL/GenBank/DDBJ whole genome shotgun (WGS) entry which is preliminary data.</text>
</comment>
<dbReference type="OrthoDB" id="5192724at2"/>
<gene>
    <name evidence="1" type="ORF">D0Q02_26210</name>
</gene>
<dbReference type="AlphaFoldDB" id="A0A372FT93"/>
<protein>
    <submittedName>
        <fullName evidence="1">Uncharacterized protein</fullName>
    </submittedName>
</protein>
<evidence type="ECO:0000313" key="2">
    <source>
        <dbReference type="Proteomes" id="UP000262621"/>
    </source>
</evidence>
<dbReference type="EMBL" id="QVFU01000047">
    <property type="protein sequence ID" value="RFS43729.1"/>
    <property type="molecule type" value="Genomic_DNA"/>
</dbReference>
<evidence type="ECO:0000313" key="1">
    <source>
        <dbReference type="EMBL" id="RFS43729.1"/>
    </source>
</evidence>
<dbReference type="Proteomes" id="UP000262621">
    <property type="component" value="Unassembled WGS sequence"/>
</dbReference>
<sequence>MTSAAPDLRTRLIDLYGSCAASVAGKLGELGLPPMEAATGYAVVRAKDSWSVESYRTARSPLHDYSIERRHAPWVTPADVQALGQVAEALLTEHSSTLPFYSPSGGRNWPLIRTADDAGHPPDFAVDGPDWVARMLIYPALRHHLIRGDAVTETAARFADEVLDVAADTALRYRTQSPLVNVVTTDGGPLTVGTVTVRMLDGVEQHQWYPNNPDYRMWRTGSATAEPPTALLEITSIGPRNNWFFPPRESVERLLLALALHGHEVGASIAAGARVPAWHGSGRWSSPIQAPVGSKDPVTLTVESLTDAVTTARHLDDRHIAAPGNTHDLALHRFQLGIARAGSADAIVDFTVALEALLLPYDADTRHGDLSSEPVKSTETIS</sequence>
<reference evidence="1 2" key="1">
    <citation type="submission" date="2018-08" db="EMBL/GenBank/DDBJ databases">
        <title>Verrucosispora craniellae sp. nov., isolated from a marine sponge in the South China Sea.</title>
        <authorList>
            <person name="Li L."/>
            <person name="Lin H.W."/>
        </authorList>
    </citation>
    <scope>NUCLEOTIDE SEQUENCE [LARGE SCALE GENOMIC DNA]</scope>
    <source>
        <strain evidence="1 2">LHW63014</strain>
    </source>
</reference>
<organism evidence="1 2">
    <name type="scientific">Micromonospora craniellae</name>
    <dbReference type="NCBI Taxonomy" id="2294034"/>
    <lineage>
        <taxon>Bacteria</taxon>
        <taxon>Bacillati</taxon>
        <taxon>Actinomycetota</taxon>
        <taxon>Actinomycetes</taxon>
        <taxon>Micromonosporales</taxon>
        <taxon>Micromonosporaceae</taxon>
        <taxon>Micromonospora</taxon>
    </lineage>
</organism>
<accession>A0A372FT93</accession>
<keyword evidence="2" id="KW-1185">Reference proteome</keyword>
<name>A0A372FT93_9ACTN</name>
<dbReference type="RefSeq" id="WP_117230668.1">
    <property type="nucleotide sequence ID" value="NZ_CP061725.1"/>
</dbReference>